<feature type="signal peptide" evidence="1">
    <location>
        <begin position="1"/>
        <end position="22"/>
    </location>
</feature>
<dbReference type="InterPro" id="IPR005162">
    <property type="entry name" value="Retrotrans_gag_dom"/>
</dbReference>
<dbReference type="Pfam" id="PF03732">
    <property type="entry name" value="Retrotrans_gag"/>
    <property type="match status" value="1"/>
</dbReference>
<evidence type="ECO:0000256" key="1">
    <source>
        <dbReference type="SAM" id="SignalP"/>
    </source>
</evidence>
<comment type="caution">
    <text evidence="3">The sequence shown here is derived from an EMBL/GenBank/DDBJ whole genome shotgun (WGS) entry which is preliminary data.</text>
</comment>
<proteinExistence type="predicted"/>
<sequence>MYYFMGQAIWIVLSTSLTPIFGSTATTTPRSIDPATDTPMMTVSSDAPPMELSSNLLGTIQQMIVSAIREQLAVLVPARVTTPSEVMDPEQADPALAIPRPNTVEGLSTQLPTQVGDVPPQWLARLEYLAKGLQDVQYQVMEAPTEDRAGISFTEGVMVDELPVNCRTPAIAEYNGTTDPQEHLSRFENAALLHQYTDNIKCRVFVTTFTRAAYQWFNQLPLAVIGSFQEFCSLFLHQFASSMKNQKTELRLFSIRQKEGEPLKEYLQRFNTAALEVPSAT</sequence>
<keyword evidence="1" id="KW-0732">Signal</keyword>
<accession>A0AAW2VXJ7</accession>
<name>A0AAW2VXJ7_9LAMI</name>
<protein>
    <recommendedName>
        <fullName evidence="2">Retrotransposon gag domain-containing protein</fullName>
    </recommendedName>
</protein>
<gene>
    <name evidence="3" type="ORF">Slati_2760300</name>
</gene>
<feature type="chain" id="PRO_5043654825" description="Retrotransposon gag domain-containing protein" evidence="1">
    <location>
        <begin position="23"/>
        <end position="281"/>
    </location>
</feature>
<dbReference type="PANTHER" id="PTHR33223:SF10">
    <property type="entry name" value="AMINOTRANSFERASE-LIKE PLANT MOBILE DOMAIN-CONTAINING PROTEIN"/>
    <property type="match status" value="1"/>
</dbReference>
<feature type="domain" description="Retrotransposon gag" evidence="2">
    <location>
        <begin position="204"/>
        <end position="278"/>
    </location>
</feature>
<dbReference type="AlphaFoldDB" id="A0AAW2VXJ7"/>
<dbReference type="EMBL" id="JACGWN010000009">
    <property type="protein sequence ID" value="KAL0434260.1"/>
    <property type="molecule type" value="Genomic_DNA"/>
</dbReference>
<organism evidence="3">
    <name type="scientific">Sesamum latifolium</name>
    <dbReference type="NCBI Taxonomy" id="2727402"/>
    <lineage>
        <taxon>Eukaryota</taxon>
        <taxon>Viridiplantae</taxon>
        <taxon>Streptophyta</taxon>
        <taxon>Embryophyta</taxon>
        <taxon>Tracheophyta</taxon>
        <taxon>Spermatophyta</taxon>
        <taxon>Magnoliopsida</taxon>
        <taxon>eudicotyledons</taxon>
        <taxon>Gunneridae</taxon>
        <taxon>Pentapetalae</taxon>
        <taxon>asterids</taxon>
        <taxon>lamiids</taxon>
        <taxon>Lamiales</taxon>
        <taxon>Pedaliaceae</taxon>
        <taxon>Sesamum</taxon>
    </lineage>
</organism>
<reference evidence="3" key="2">
    <citation type="journal article" date="2024" name="Plant">
        <title>Genomic evolution and insights into agronomic trait innovations of Sesamum species.</title>
        <authorList>
            <person name="Miao H."/>
            <person name="Wang L."/>
            <person name="Qu L."/>
            <person name="Liu H."/>
            <person name="Sun Y."/>
            <person name="Le M."/>
            <person name="Wang Q."/>
            <person name="Wei S."/>
            <person name="Zheng Y."/>
            <person name="Lin W."/>
            <person name="Duan Y."/>
            <person name="Cao H."/>
            <person name="Xiong S."/>
            <person name="Wang X."/>
            <person name="Wei L."/>
            <person name="Li C."/>
            <person name="Ma Q."/>
            <person name="Ju M."/>
            <person name="Zhao R."/>
            <person name="Li G."/>
            <person name="Mu C."/>
            <person name="Tian Q."/>
            <person name="Mei H."/>
            <person name="Zhang T."/>
            <person name="Gao T."/>
            <person name="Zhang H."/>
        </authorList>
    </citation>
    <scope>NUCLEOTIDE SEQUENCE</scope>
    <source>
        <strain evidence="3">KEN1</strain>
    </source>
</reference>
<evidence type="ECO:0000259" key="2">
    <source>
        <dbReference type="Pfam" id="PF03732"/>
    </source>
</evidence>
<evidence type="ECO:0000313" key="3">
    <source>
        <dbReference type="EMBL" id="KAL0434260.1"/>
    </source>
</evidence>
<dbReference type="PANTHER" id="PTHR33223">
    <property type="entry name" value="CCHC-TYPE DOMAIN-CONTAINING PROTEIN"/>
    <property type="match status" value="1"/>
</dbReference>
<reference evidence="3" key="1">
    <citation type="submission" date="2020-06" db="EMBL/GenBank/DDBJ databases">
        <authorList>
            <person name="Li T."/>
            <person name="Hu X."/>
            <person name="Zhang T."/>
            <person name="Song X."/>
            <person name="Zhang H."/>
            <person name="Dai N."/>
            <person name="Sheng W."/>
            <person name="Hou X."/>
            <person name="Wei L."/>
        </authorList>
    </citation>
    <scope>NUCLEOTIDE SEQUENCE</scope>
    <source>
        <strain evidence="3">KEN1</strain>
        <tissue evidence="3">Leaf</tissue>
    </source>
</reference>